<comment type="caution">
    <text evidence="1">The sequence shown here is derived from an EMBL/GenBank/DDBJ whole genome shotgun (WGS) entry which is preliminary data.</text>
</comment>
<proteinExistence type="predicted"/>
<gene>
    <name evidence="1" type="ORF">RM545_13835</name>
</gene>
<organism evidence="1 2">
    <name type="scientific">Autumnicola lenta</name>
    <dbReference type="NCBI Taxonomy" id="3075593"/>
    <lineage>
        <taxon>Bacteria</taxon>
        <taxon>Pseudomonadati</taxon>
        <taxon>Bacteroidota</taxon>
        <taxon>Flavobacteriia</taxon>
        <taxon>Flavobacteriales</taxon>
        <taxon>Flavobacteriaceae</taxon>
        <taxon>Autumnicola</taxon>
    </lineage>
</organism>
<dbReference type="EMBL" id="JAVRHO010000021">
    <property type="protein sequence ID" value="MDT0647776.1"/>
    <property type="molecule type" value="Genomic_DNA"/>
</dbReference>
<keyword evidence="2" id="KW-1185">Reference proteome</keyword>
<reference evidence="1 2" key="1">
    <citation type="submission" date="2023-09" db="EMBL/GenBank/DDBJ databases">
        <authorList>
            <person name="Rey-Velasco X."/>
        </authorList>
    </citation>
    <scope>NUCLEOTIDE SEQUENCE [LARGE SCALE GENOMIC DNA]</scope>
    <source>
        <strain evidence="1 2">F260</strain>
    </source>
</reference>
<name>A0ABU3CNA7_9FLAO</name>
<dbReference type="RefSeq" id="WP_311495879.1">
    <property type="nucleotide sequence ID" value="NZ_JAVRHO010000021.1"/>
</dbReference>
<protein>
    <submittedName>
        <fullName evidence="1">Uncharacterized protein</fullName>
    </submittedName>
</protein>
<sequence length="43" mass="4877">MENYNIDMVAVMPNPHFENGEASEGKLTRHLTLHSEIPLLVLD</sequence>
<evidence type="ECO:0000313" key="1">
    <source>
        <dbReference type="EMBL" id="MDT0647776.1"/>
    </source>
</evidence>
<evidence type="ECO:0000313" key="2">
    <source>
        <dbReference type="Proteomes" id="UP001245285"/>
    </source>
</evidence>
<dbReference type="Proteomes" id="UP001245285">
    <property type="component" value="Unassembled WGS sequence"/>
</dbReference>
<accession>A0ABU3CNA7</accession>